<feature type="transmembrane region" description="Helical" evidence="5">
    <location>
        <begin position="407"/>
        <end position="430"/>
    </location>
</feature>
<protein>
    <submittedName>
        <fullName evidence="6">Anion transporter</fullName>
    </submittedName>
</protein>
<gene>
    <name evidence="6" type="ORF">SAMN05216231_1096</name>
</gene>
<organism evidence="6 7">
    <name type="scientific">Virgibacillus salinus</name>
    <dbReference type="NCBI Taxonomy" id="553311"/>
    <lineage>
        <taxon>Bacteria</taxon>
        <taxon>Bacillati</taxon>
        <taxon>Bacillota</taxon>
        <taxon>Bacilli</taxon>
        <taxon>Bacillales</taxon>
        <taxon>Bacillaceae</taxon>
        <taxon>Virgibacillus</taxon>
    </lineage>
</organism>
<dbReference type="GO" id="GO:0005886">
    <property type="term" value="C:plasma membrane"/>
    <property type="evidence" value="ECO:0007669"/>
    <property type="project" value="TreeGrafter"/>
</dbReference>
<feature type="transmembrane region" description="Helical" evidence="5">
    <location>
        <begin position="358"/>
        <end position="377"/>
    </location>
</feature>
<dbReference type="PANTHER" id="PTHR43652">
    <property type="entry name" value="BASIC AMINO ACID ANTIPORTER YFCC-RELATED"/>
    <property type="match status" value="1"/>
</dbReference>
<evidence type="ECO:0000313" key="7">
    <source>
        <dbReference type="Proteomes" id="UP000199444"/>
    </source>
</evidence>
<dbReference type="InterPro" id="IPR051679">
    <property type="entry name" value="DASS-Related_Transporters"/>
</dbReference>
<reference evidence="6 7" key="1">
    <citation type="submission" date="2016-10" db="EMBL/GenBank/DDBJ databases">
        <authorList>
            <person name="de Groot N.N."/>
        </authorList>
    </citation>
    <scope>NUCLEOTIDE SEQUENCE [LARGE SCALE GENOMIC DNA]</scope>
    <source>
        <strain evidence="6 7">CGMCC 1.10449</strain>
    </source>
</reference>
<dbReference type="PANTHER" id="PTHR43652:SF2">
    <property type="entry name" value="BASIC AMINO ACID ANTIPORTER YFCC-RELATED"/>
    <property type="match status" value="1"/>
</dbReference>
<name>A0A1H0Z977_9BACI</name>
<evidence type="ECO:0000313" key="6">
    <source>
        <dbReference type="EMBL" id="SDQ23983.1"/>
    </source>
</evidence>
<keyword evidence="3 5" id="KW-1133">Transmembrane helix</keyword>
<feature type="transmembrane region" description="Helical" evidence="5">
    <location>
        <begin position="384"/>
        <end position="401"/>
    </location>
</feature>
<dbReference type="GO" id="GO:0022857">
    <property type="term" value="F:transmembrane transporter activity"/>
    <property type="evidence" value="ECO:0007669"/>
    <property type="project" value="InterPro"/>
</dbReference>
<proteinExistence type="predicted"/>
<feature type="transmembrane region" description="Helical" evidence="5">
    <location>
        <begin position="290"/>
        <end position="309"/>
    </location>
</feature>
<keyword evidence="2 5" id="KW-0812">Transmembrane</keyword>
<sequence>MRVLRLHYLMVFTLIFVFIIGRSTFLLNFTLEQQLTLGLLLLAVYLWVAAPIPTGSTSILLLACMLLLDLVDSVEEAMVGFLSPALYFILMLSLISHSLVKVGVDRVIVRFLLKISKGGPKIIIASLPILILFLPIILPSAIARFKMLLPLVTKLNHYYGYPEKSLFEKYCLYVIGMLNQNATMIIFTGGGFPILASQLLRDYNVANIGWLDWILQIGPPLWIGSLIVVLFVWQFLKKTLPDDEWFNDRKKLPLVHDKKREETMPVLFWIVISSFLVMIVTWIVTDQRYIPLLLPPMILVVLYSIPKINLINNKVIRNYDWENFLLLGSSFSLGMLIAENGTASVLAKELISVVSPDGSIVVKIIAIAIFILLLRFLFVVPSSAMIVIFPIVMSYSELIGIPLEKLAFLVIMIIGGVMVLPIHSPTAFLAYETGILKKKEQYTIGIFSSLVIMITAIFAAIYYW</sequence>
<dbReference type="InterPro" id="IPR001898">
    <property type="entry name" value="SLC13A/DASS"/>
</dbReference>
<comment type="subcellular location">
    <subcellularLocation>
        <location evidence="1">Membrane</location>
        <topology evidence="1">Multi-pass membrane protein</topology>
    </subcellularLocation>
</comment>
<evidence type="ECO:0000256" key="5">
    <source>
        <dbReference type="SAM" id="Phobius"/>
    </source>
</evidence>
<keyword evidence="4 5" id="KW-0472">Membrane</keyword>
<feature type="transmembrane region" description="Helical" evidence="5">
    <location>
        <begin position="321"/>
        <end position="338"/>
    </location>
</feature>
<feature type="transmembrane region" description="Helical" evidence="5">
    <location>
        <begin position="213"/>
        <end position="236"/>
    </location>
</feature>
<evidence type="ECO:0000256" key="1">
    <source>
        <dbReference type="ARBA" id="ARBA00004141"/>
    </source>
</evidence>
<feature type="transmembrane region" description="Helical" evidence="5">
    <location>
        <begin position="39"/>
        <end position="68"/>
    </location>
</feature>
<dbReference type="Pfam" id="PF00939">
    <property type="entry name" value="Na_sulph_symp"/>
    <property type="match status" value="1"/>
</dbReference>
<evidence type="ECO:0000256" key="4">
    <source>
        <dbReference type="ARBA" id="ARBA00023136"/>
    </source>
</evidence>
<accession>A0A1H0Z977</accession>
<feature type="transmembrane region" description="Helical" evidence="5">
    <location>
        <begin position="266"/>
        <end position="284"/>
    </location>
</feature>
<feature type="transmembrane region" description="Helical" evidence="5">
    <location>
        <begin position="80"/>
        <end position="100"/>
    </location>
</feature>
<feature type="transmembrane region" description="Helical" evidence="5">
    <location>
        <begin position="442"/>
        <end position="463"/>
    </location>
</feature>
<feature type="transmembrane region" description="Helical" evidence="5">
    <location>
        <begin position="121"/>
        <end position="142"/>
    </location>
</feature>
<dbReference type="AlphaFoldDB" id="A0A1H0Z977"/>
<evidence type="ECO:0000256" key="2">
    <source>
        <dbReference type="ARBA" id="ARBA00022692"/>
    </source>
</evidence>
<evidence type="ECO:0000256" key="3">
    <source>
        <dbReference type="ARBA" id="ARBA00022989"/>
    </source>
</evidence>
<dbReference type="STRING" id="553311.SAMN05216231_1096"/>
<dbReference type="RefSeq" id="WP_092491918.1">
    <property type="nucleotide sequence ID" value="NZ_FNKD01000001.1"/>
</dbReference>
<dbReference type="Proteomes" id="UP000199444">
    <property type="component" value="Unassembled WGS sequence"/>
</dbReference>
<keyword evidence="7" id="KW-1185">Reference proteome</keyword>
<feature type="transmembrane region" description="Helical" evidence="5">
    <location>
        <begin position="6"/>
        <end position="27"/>
    </location>
</feature>
<dbReference type="EMBL" id="FNKD01000001">
    <property type="protein sequence ID" value="SDQ23983.1"/>
    <property type="molecule type" value="Genomic_DNA"/>
</dbReference>